<feature type="repeat" description="WD" evidence="7">
    <location>
        <begin position="704"/>
        <end position="745"/>
    </location>
</feature>
<dbReference type="STRING" id="686832.A0A0C3BI31"/>
<dbReference type="Pfam" id="PF24883">
    <property type="entry name" value="NPHP3_N"/>
    <property type="match status" value="1"/>
</dbReference>
<dbReference type="SMART" id="SM00320">
    <property type="entry name" value="WD40"/>
    <property type="match status" value="12"/>
</dbReference>
<feature type="repeat" description="WD" evidence="7">
    <location>
        <begin position="880"/>
        <end position="912"/>
    </location>
</feature>
<dbReference type="InterPro" id="IPR056884">
    <property type="entry name" value="NPHP3-like_N"/>
</dbReference>
<gene>
    <name evidence="10" type="ORF">M413DRAFT_292432</name>
</gene>
<organism evidence="10 11">
    <name type="scientific">Hebeloma cylindrosporum</name>
    <dbReference type="NCBI Taxonomy" id="76867"/>
    <lineage>
        <taxon>Eukaryota</taxon>
        <taxon>Fungi</taxon>
        <taxon>Dikarya</taxon>
        <taxon>Basidiomycota</taxon>
        <taxon>Agaricomycotina</taxon>
        <taxon>Agaricomycetes</taxon>
        <taxon>Agaricomycetidae</taxon>
        <taxon>Agaricales</taxon>
        <taxon>Agaricineae</taxon>
        <taxon>Hymenogastraceae</taxon>
        <taxon>Hebeloma</taxon>
    </lineage>
</organism>
<dbReference type="CDD" id="cd00200">
    <property type="entry name" value="WD40"/>
    <property type="match status" value="2"/>
</dbReference>
<feature type="repeat" description="WD" evidence="7">
    <location>
        <begin position="662"/>
        <end position="703"/>
    </location>
</feature>
<dbReference type="InterPro" id="IPR027417">
    <property type="entry name" value="P-loop_NTPase"/>
</dbReference>
<feature type="repeat" description="WD" evidence="7">
    <location>
        <begin position="1039"/>
        <end position="1080"/>
    </location>
</feature>
<evidence type="ECO:0000256" key="1">
    <source>
        <dbReference type="ARBA" id="ARBA00004123"/>
    </source>
</evidence>
<dbReference type="InterPro" id="IPR015943">
    <property type="entry name" value="WD40/YVTN_repeat-like_dom_sf"/>
</dbReference>
<comment type="subcellular location">
    <subcellularLocation>
        <location evidence="1">Nucleus</location>
    </subcellularLocation>
</comment>
<keyword evidence="6" id="KW-0539">Nucleus</keyword>
<dbReference type="PROSITE" id="PS00678">
    <property type="entry name" value="WD_REPEATS_1"/>
    <property type="match status" value="8"/>
</dbReference>
<protein>
    <submittedName>
        <fullName evidence="10">Uncharacterized protein</fullName>
    </submittedName>
</protein>
<dbReference type="Gene3D" id="3.40.50.300">
    <property type="entry name" value="P-loop containing nucleotide triphosphate hydrolases"/>
    <property type="match status" value="1"/>
</dbReference>
<keyword evidence="11" id="KW-1185">Reference proteome</keyword>
<dbReference type="InterPro" id="IPR018391">
    <property type="entry name" value="PQQ_b-propeller_rpt"/>
</dbReference>
<dbReference type="PANTHER" id="PTHR44129">
    <property type="entry name" value="WD REPEAT-CONTAINING PROTEIN POP1"/>
    <property type="match status" value="1"/>
</dbReference>
<feature type="repeat" description="WD" evidence="7">
    <location>
        <begin position="788"/>
        <end position="829"/>
    </location>
</feature>
<evidence type="ECO:0000259" key="8">
    <source>
        <dbReference type="Pfam" id="PF24105"/>
    </source>
</evidence>
<evidence type="ECO:0000313" key="10">
    <source>
        <dbReference type="EMBL" id="KIM36380.1"/>
    </source>
</evidence>
<dbReference type="InterPro" id="IPR001680">
    <property type="entry name" value="WD40_rpt"/>
</dbReference>
<dbReference type="PROSITE" id="PS50294">
    <property type="entry name" value="WD_REPEATS_REGION"/>
    <property type="match status" value="9"/>
</dbReference>
<dbReference type="InterPro" id="IPR020472">
    <property type="entry name" value="WD40_PAC1"/>
</dbReference>
<dbReference type="Pfam" id="PF00400">
    <property type="entry name" value="WD40"/>
    <property type="match status" value="7"/>
</dbReference>
<dbReference type="GO" id="GO:0006325">
    <property type="term" value="P:chromatin organization"/>
    <property type="evidence" value="ECO:0007669"/>
    <property type="project" value="UniProtKB-KW"/>
</dbReference>
<evidence type="ECO:0000256" key="4">
    <source>
        <dbReference type="ARBA" id="ARBA00022737"/>
    </source>
</evidence>
<dbReference type="InterPro" id="IPR050349">
    <property type="entry name" value="WD_LIS1/nudF_dynein_reg"/>
</dbReference>
<accession>A0A0C3BI31</accession>
<feature type="repeat" description="WD" evidence="7">
    <location>
        <begin position="1081"/>
        <end position="1122"/>
    </location>
</feature>
<feature type="repeat" description="WD" evidence="7">
    <location>
        <begin position="1123"/>
        <end position="1164"/>
    </location>
</feature>
<evidence type="ECO:0000256" key="7">
    <source>
        <dbReference type="PROSITE-ProRule" id="PRU00221"/>
    </source>
</evidence>
<evidence type="ECO:0000256" key="5">
    <source>
        <dbReference type="ARBA" id="ARBA00022853"/>
    </source>
</evidence>
<evidence type="ECO:0000256" key="6">
    <source>
        <dbReference type="ARBA" id="ARBA00023242"/>
    </source>
</evidence>
<feature type="repeat" description="WD" evidence="7">
    <location>
        <begin position="1004"/>
        <end position="1038"/>
    </location>
</feature>
<proteinExistence type="inferred from homology"/>
<name>A0A0C3BI31_HEBCY</name>
<dbReference type="Gene3D" id="2.130.10.10">
    <property type="entry name" value="YVTN repeat-like/Quinoprotein amine dehydrogenase"/>
    <property type="match status" value="4"/>
</dbReference>
<dbReference type="HOGENOM" id="CLU_000288_6_3_1"/>
<evidence type="ECO:0000256" key="3">
    <source>
        <dbReference type="ARBA" id="ARBA00022574"/>
    </source>
</evidence>
<dbReference type="InterPro" id="IPR036322">
    <property type="entry name" value="WD40_repeat_dom_sf"/>
</dbReference>
<reference evidence="10 11" key="1">
    <citation type="submission" date="2014-04" db="EMBL/GenBank/DDBJ databases">
        <authorList>
            <consortium name="DOE Joint Genome Institute"/>
            <person name="Kuo A."/>
            <person name="Gay G."/>
            <person name="Dore J."/>
            <person name="Kohler A."/>
            <person name="Nagy L.G."/>
            <person name="Floudas D."/>
            <person name="Copeland A."/>
            <person name="Barry K.W."/>
            <person name="Cichocki N."/>
            <person name="Veneault-Fourrey C."/>
            <person name="LaButti K."/>
            <person name="Lindquist E.A."/>
            <person name="Lipzen A."/>
            <person name="Lundell T."/>
            <person name="Morin E."/>
            <person name="Murat C."/>
            <person name="Sun H."/>
            <person name="Tunlid A."/>
            <person name="Henrissat B."/>
            <person name="Grigoriev I.V."/>
            <person name="Hibbett D.S."/>
            <person name="Martin F."/>
            <person name="Nordberg H.P."/>
            <person name="Cantor M.N."/>
            <person name="Hua S.X."/>
        </authorList>
    </citation>
    <scope>NUCLEOTIDE SEQUENCE [LARGE SCALE GENOMIC DNA]</scope>
    <source>
        <strain evidence="11">h7</strain>
    </source>
</reference>
<keyword evidence="4" id="KW-0677">Repeat</keyword>
<dbReference type="InterPro" id="IPR019775">
    <property type="entry name" value="WD40_repeat_CS"/>
</dbReference>
<sequence length="1245" mass="137489">MVESLHDNPLWIRTLEATKDVSTILKAFRNVSSLCEVFQIDTQLNIESTVEDILQRLSSGSIDKLYHEMTSYKTRHSSYGDPVGCMAGTRVDILADLEIWASDDDGRNVYWLAGMAGTGKSSIAHTLCEMLDRKNRLGASFFGSRASDKTNDARLIVPVIAHSLARASPCVKFEIIKALEDDPSLAEPTYSNLDEQFKKLVYDPIRATAGKGARMYKVVVIDAVDECVNLRVVSSLIRLILQFASDIPLKFFIASRDEDLIRSAFYHHPKLSTAFMLHEVEKHLVEDDIRRYIERSLSNIKSQGLDRVLDAWPPPSELFQLVNHSGRLFIYAATAMRYIHDGGKLYKSRLSLVANRDSKTRSKLQSSTIDELYGHILEQACASKEDWEVAIIKQLISIIIFLRNPLTIQAIGSLSKIDAQPYLTSISSVIHVPTEERSPVAPFHASFPDFVTDPTRCSPISCPSFPALVPSKAHEMLVFKCLEHMNHALKHNICGVPEERTWSRIETTNSPENTSKISEALKYSCLYWASHLAEVQLPGTDVLSTLRCFVHEHLLHWMECLSILGELHTVPKSLGSASDALSRFKTTYVECNELQLVIDDARRFLQINFEVVQKHCMEVYQSALVWIPRKSRIREVYATDVHRVPKKLILGLSNSWGPTELVMHNGSKVSTVAVSQNGTRVLSGSEDQTIRIWNTATGEVVAELRGHAGRVNSVEFSPDDSQILSGSDDKMVHIWNAMTGELEAVLKGHTDRVMSVAFSPDGSRIASGSQDNNALVWNATTGEVEVELKGHTNSVWCVAFSPDGSRVASASIDKTVRIWDARTGEVEAELQHSNLATSVAFSPDGARLISAQDGGTSIRIWNARTGAVEMELRDDTWPASISFSKDGSQVMSGSHDRIIRIWNATTGVVEAKLKGHTSWVKSVVFSPDGSQIISGSDDKTIPIWNTTTDEVEAELQGHTNWVTFVAFSQDGSRVASASGSTVLIWNTTTGEVETKLRSALTHLVGCFAFSPDGSRLVSGSDDKMARIWNTTTGELQAGLRGHIKSVTVIAFSQDGSRIASGSDDWTVRIWNAATGQEQVIIVGHTDSVWSVAFSQDGSKVVSGSNDYTVRIWNAATGEAVAKLKGHTDSVTSVAFSGDGSIVISASADEKIRFWKVTARRSQSMAIRDMNHTLPDGSVVYRTGILGFHVIYPGHLPPGTYPALRISEDRRWIVGPLYDCWIPAYYRDFISSAFLGNRFCPCSGAD</sequence>
<feature type="domain" description="Nephrocystin 3-like N-terminal" evidence="9">
    <location>
        <begin position="98"/>
        <end position="256"/>
    </location>
</feature>
<keyword evidence="5" id="KW-0156">Chromatin regulator</keyword>
<dbReference type="InterPro" id="IPR055410">
    <property type="entry name" value="Beta-prop_CAF1B_HIR1"/>
</dbReference>
<dbReference type="OrthoDB" id="3027122at2759"/>
<dbReference type="PRINTS" id="PR00320">
    <property type="entry name" value="GPROTEINBRPT"/>
</dbReference>
<evidence type="ECO:0000259" key="9">
    <source>
        <dbReference type="Pfam" id="PF24883"/>
    </source>
</evidence>
<feature type="repeat" description="WD" evidence="7">
    <location>
        <begin position="913"/>
        <end position="954"/>
    </location>
</feature>
<evidence type="ECO:0000256" key="2">
    <source>
        <dbReference type="ARBA" id="ARBA00007306"/>
    </source>
</evidence>
<evidence type="ECO:0000313" key="11">
    <source>
        <dbReference type="Proteomes" id="UP000053424"/>
    </source>
</evidence>
<dbReference type="SMART" id="SM00564">
    <property type="entry name" value="PQQ"/>
    <property type="match status" value="4"/>
</dbReference>
<dbReference type="AlphaFoldDB" id="A0A0C3BI31"/>
<feature type="repeat" description="WD" evidence="7">
    <location>
        <begin position="746"/>
        <end position="787"/>
    </location>
</feature>
<dbReference type="EMBL" id="KN831806">
    <property type="protein sequence ID" value="KIM36380.1"/>
    <property type="molecule type" value="Genomic_DNA"/>
</dbReference>
<feature type="repeat" description="WD" evidence="7">
    <location>
        <begin position="829"/>
        <end position="871"/>
    </location>
</feature>
<dbReference type="SUPFAM" id="SSF50978">
    <property type="entry name" value="WD40 repeat-like"/>
    <property type="match status" value="2"/>
</dbReference>
<feature type="repeat" description="WD" evidence="7">
    <location>
        <begin position="955"/>
        <end position="995"/>
    </location>
</feature>
<dbReference type="GO" id="GO:0005634">
    <property type="term" value="C:nucleus"/>
    <property type="evidence" value="ECO:0007669"/>
    <property type="project" value="UniProtKB-SubCell"/>
</dbReference>
<reference evidence="11" key="2">
    <citation type="submission" date="2015-01" db="EMBL/GenBank/DDBJ databases">
        <title>Evolutionary Origins and Diversification of the Mycorrhizal Mutualists.</title>
        <authorList>
            <consortium name="DOE Joint Genome Institute"/>
            <consortium name="Mycorrhizal Genomics Consortium"/>
            <person name="Kohler A."/>
            <person name="Kuo A."/>
            <person name="Nagy L.G."/>
            <person name="Floudas D."/>
            <person name="Copeland A."/>
            <person name="Barry K.W."/>
            <person name="Cichocki N."/>
            <person name="Veneault-Fourrey C."/>
            <person name="LaButti K."/>
            <person name="Lindquist E.A."/>
            <person name="Lipzen A."/>
            <person name="Lundell T."/>
            <person name="Morin E."/>
            <person name="Murat C."/>
            <person name="Riley R."/>
            <person name="Ohm R."/>
            <person name="Sun H."/>
            <person name="Tunlid A."/>
            <person name="Henrissat B."/>
            <person name="Grigoriev I.V."/>
            <person name="Hibbett D.S."/>
            <person name="Martin F."/>
        </authorList>
    </citation>
    <scope>NUCLEOTIDE SEQUENCE [LARGE SCALE GENOMIC DNA]</scope>
    <source>
        <strain evidence="11">h7</strain>
    </source>
</reference>
<comment type="similarity">
    <text evidence="2">Belongs to the WD repeat HIR1 family.</text>
</comment>
<dbReference type="Pfam" id="PF24105">
    <property type="entry name" value="Beta-prop_CAF1B_HIR1"/>
    <property type="match status" value="1"/>
</dbReference>
<dbReference type="SUPFAM" id="SSF52540">
    <property type="entry name" value="P-loop containing nucleoside triphosphate hydrolases"/>
    <property type="match status" value="1"/>
</dbReference>
<keyword evidence="3 7" id="KW-0853">WD repeat</keyword>
<dbReference type="Proteomes" id="UP000053424">
    <property type="component" value="Unassembled WGS sequence"/>
</dbReference>
<feature type="domain" description="CAF1B/HIR1 beta-propeller" evidence="8">
    <location>
        <begin position="674"/>
        <end position="836"/>
    </location>
</feature>
<dbReference type="PROSITE" id="PS50082">
    <property type="entry name" value="WD_REPEATS_2"/>
    <property type="match status" value="12"/>
</dbReference>